<protein>
    <submittedName>
        <fullName evidence="1">Uncharacterized protein</fullName>
    </submittedName>
</protein>
<gene>
    <name evidence="1" type="ORF">EhV339</name>
</gene>
<evidence type="ECO:0000313" key="2">
    <source>
        <dbReference type="Proteomes" id="UP000000863"/>
    </source>
</evidence>
<dbReference type="GeneID" id="3654628"/>
<reference evidence="1 2" key="1">
    <citation type="journal article" date="2005" name="Science">
        <title>Complete genome sequence and lytic phase transcription profile of a Coccolithovirus.</title>
        <authorList>
            <person name="Wilson W.H."/>
            <person name="Schroeder D.C."/>
            <person name="Allen M.J."/>
            <person name="Holden M.T.G."/>
            <person name="Parkhill J."/>
            <person name="Barrell B.G."/>
            <person name="Churcher C."/>
            <person name="Hamlin N."/>
            <person name="Mungall K."/>
            <person name="Norbertczak H."/>
            <person name="Quail M.A."/>
            <person name="Price C."/>
            <person name="Rabbinowitsch E."/>
            <person name="Walker D."/>
            <person name="Craigon M."/>
            <person name="Roy D."/>
            <person name="Ghazal P."/>
        </authorList>
    </citation>
    <scope>NUCLEOTIDE SEQUENCE [LARGE SCALE GENOMIC DNA]</scope>
    <source>
        <strain evidence="2">Isolate United Kingdom/English Channel/1999</strain>
    </source>
</reference>
<proteinExistence type="predicted"/>
<organism evidence="1 2">
    <name type="scientific">Emiliania huxleyi virus 86 (isolate United Kingdom/English Channel/1999)</name>
    <name type="common">EhV-86</name>
    <dbReference type="NCBI Taxonomy" id="654925"/>
    <lineage>
        <taxon>Viruses</taxon>
        <taxon>Varidnaviria</taxon>
        <taxon>Bamfordvirae</taxon>
        <taxon>Nucleocytoviricota</taxon>
        <taxon>Megaviricetes</taxon>
        <taxon>Algavirales</taxon>
        <taxon>Phycodnaviridae</taxon>
        <taxon>Coccolithovirus</taxon>
        <taxon>Coccolithovirus huxleyi</taxon>
        <taxon>Emiliania huxleyi virus 86</taxon>
    </lineage>
</organism>
<name>Q4A2E0_EHV8U</name>
<evidence type="ECO:0000313" key="1">
    <source>
        <dbReference type="EMBL" id="CAI65766.1"/>
    </source>
</evidence>
<organismHost>
    <name type="scientific">Emiliania huxleyi</name>
    <name type="common">Coccolithophore</name>
    <name type="synonym">Pontosphaera huxleyi</name>
    <dbReference type="NCBI Taxonomy" id="2903"/>
</organismHost>
<dbReference type="KEGG" id="vg:3654628"/>
<dbReference type="RefSeq" id="YP_294097.1">
    <property type="nucleotide sequence ID" value="NC_007346.1"/>
</dbReference>
<accession>Q4A2E0</accession>
<sequence>MVSLGKRVIKYIDDSSVTDPCNRVIVDLPNILSNPKNNEFLDDAHEFILVTKLESIVWHYKNRKQKLAEALDKYTNRHYHIIIIDLPKCSAKNDLVSCTKYVNTYDESYNNLREKPCATAKLHGNTYITDMSTVGHDTCSPDDMIQILLNMNAHGNYRGVLSRDNNILTSFQNSQSDVDLSDFDKLAVSGIMIMSGRGYEVAAYPYNYVSIYNSSGDNVNTYEQPLFEAVMDMVNHYSNHPPGRIVYLEQYFDLPNYVQKKLENDNYNYLRRPRYTGRATGRATGRNWNTLR</sequence>
<keyword evidence="2" id="KW-1185">Reference proteome</keyword>
<dbReference type="EMBL" id="AJ890364">
    <property type="protein sequence ID" value="CAI65766.1"/>
    <property type="molecule type" value="Genomic_DNA"/>
</dbReference>
<dbReference type="Proteomes" id="UP000000863">
    <property type="component" value="Segment"/>
</dbReference>